<dbReference type="Gene3D" id="2.40.128.110">
    <property type="entry name" value="Lipid/polyisoprenoid-binding, YceI-like"/>
    <property type="match status" value="1"/>
</dbReference>
<reference evidence="2" key="1">
    <citation type="submission" date="2020-05" db="EMBL/GenBank/DDBJ databases">
        <authorList>
            <person name="Chiriac C."/>
            <person name="Salcher M."/>
            <person name="Ghai R."/>
            <person name="Kavagutti S V."/>
        </authorList>
    </citation>
    <scope>NUCLEOTIDE SEQUENCE</scope>
</reference>
<evidence type="ECO:0000313" key="2">
    <source>
        <dbReference type="EMBL" id="CAB4336162.1"/>
    </source>
</evidence>
<dbReference type="AlphaFoldDB" id="A0A6J5Z4X6"/>
<dbReference type="InterPro" id="IPR036761">
    <property type="entry name" value="TTHA0802/YceI-like_sf"/>
</dbReference>
<sequence length="176" mass="18898">MTDSIASHTWNLVQSHSTAAFSVRHMLVANFRASFDNIEATLTEVDGQISLSGKVRTDAIVVKDQNLFAHLQSPEFFDTENTPEISFVSTSVTRDGDKAEVVGDLTIKGTTHSVTASGHITDATEDAMGNTKLGVGLETTIDRNAFGLDWNAPLPKGGFALSNDVKLTIDLEFIAA</sequence>
<dbReference type="SUPFAM" id="SSF101874">
    <property type="entry name" value="YceI-like"/>
    <property type="match status" value="1"/>
</dbReference>
<gene>
    <name evidence="2" type="ORF">UFOPK3547_00193</name>
</gene>
<dbReference type="PANTHER" id="PTHR34406:SF1">
    <property type="entry name" value="PROTEIN YCEI"/>
    <property type="match status" value="1"/>
</dbReference>
<proteinExistence type="predicted"/>
<dbReference type="PANTHER" id="PTHR34406">
    <property type="entry name" value="PROTEIN YCEI"/>
    <property type="match status" value="1"/>
</dbReference>
<dbReference type="EMBL" id="CAESAN010000009">
    <property type="protein sequence ID" value="CAB4336162.1"/>
    <property type="molecule type" value="Genomic_DNA"/>
</dbReference>
<dbReference type="InterPro" id="IPR007372">
    <property type="entry name" value="Lipid/polyisoprenoid-bd_YceI"/>
</dbReference>
<protein>
    <submittedName>
        <fullName evidence="2">Unannotated protein</fullName>
    </submittedName>
</protein>
<dbReference type="Pfam" id="PF04264">
    <property type="entry name" value="YceI"/>
    <property type="match status" value="1"/>
</dbReference>
<feature type="domain" description="Lipid/polyisoprenoid-binding YceI-like" evidence="1">
    <location>
        <begin position="9"/>
        <end position="174"/>
    </location>
</feature>
<accession>A0A6J5Z4X6</accession>
<evidence type="ECO:0000259" key="1">
    <source>
        <dbReference type="SMART" id="SM00867"/>
    </source>
</evidence>
<dbReference type="SMART" id="SM00867">
    <property type="entry name" value="YceI"/>
    <property type="match status" value="1"/>
</dbReference>
<organism evidence="2">
    <name type="scientific">freshwater metagenome</name>
    <dbReference type="NCBI Taxonomy" id="449393"/>
    <lineage>
        <taxon>unclassified sequences</taxon>
        <taxon>metagenomes</taxon>
        <taxon>ecological metagenomes</taxon>
    </lineage>
</organism>
<name>A0A6J5Z4X6_9ZZZZ</name>